<feature type="domain" description="Beta/gamma crystallin 'Greek key'" evidence="3">
    <location>
        <begin position="42"/>
        <end position="84"/>
    </location>
</feature>
<dbReference type="SMART" id="SM00247">
    <property type="entry name" value="XTALbg"/>
    <property type="match status" value="2"/>
</dbReference>
<reference evidence="4" key="1">
    <citation type="submission" date="2025-08" db="UniProtKB">
        <authorList>
            <consortium name="Ensembl"/>
        </authorList>
    </citation>
    <scope>IDENTIFICATION</scope>
</reference>
<evidence type="ECO:0000313" key="4">
    <source>
        <dbReference type="Ensembl" id="ENSGMOP00000005883.2"/>
    </source>
</evidence>
<keyword evidence="2" id="KW-0677">Repeat</keyword>
<accession>A0A8C4Z3B8</accession>
<evidence type="ECO:0000313" key="5">
    <source>
        <dbReference type="Proteomes" id="UP000694546"/>
    </source>
</evidence>
<dbReference type="PRINTS" id="PR01367">
    <property type="entry name" value="BGCRYSTALLIN"/>
</dbReference>
<dbReference type="InterPro" id="IPR001064">
    <property type="entry name" value="Beta/gamma_crystallin"/>
</dbReference>
<proteinExistence type="inferred from homology"/>
<name>A0A8C4Z3B8_GADMO</name>
<dbReference type="Pfam" id="PF00030">
    <property type="entry name" value="Crystall"/>
    <property type="match status" value="2"/>
</dbReference>
<comment type="similarity">
    <text evidence="1">Belongs to the beta/gamma-crystallin family.</text>
</comment>
<feature type="domain" description="Beta/gamma crystallin 'Greek key'" evidence="3">
    <location>
        <begin position="131"/>
        <end position="173"/>
    </location>
</feature>
<dbReference type="Gene3D" id="2.60.20.10">
    <property type="entry name" value="Crystallins"/>
    <property type="match status" value="2"/>
</dbReference>
<dbReference type="GeneTree" id="ENSGT00940000163494"/>
<dbReference type="PANTHER" id="PTHR11818:SF129">
    <property type="entry name" value="CRYSTALLIN, GAMMA M6-RELATED"/>
    <property type="match status" value="1"/>
</dbReference>
<dbReference type="InterPro" id="IPR011024">
    <property type="entry name" value="G_crystallin-like"/>
</dbReference>
<dbReference type="PROSITE" id="PS50915">
    <property type="entry name" value="CRYSTALLIN_BETA_GAMMA"/>
    <property type="match status" value="2"/>
</dbReference>
<dbReference type="SUPFAM" id="SSF49695">
    <property type="entry name" value="gamma-Crystallin-like"/>
    <property type="match status" value="1"/>
</dbReference>
<keyword evidence="5" id="KW-1185">Reference proteome</keyword>
<dbReference type="GO" id="GO:0005212">
    <property type="term" value="F:structural constituent of eye lens"/>
    <property type="evidence" value="ECO:0007669"/>
    <property type="project" value="UniProtKB-KW"/>
</dbReference>
<evidence type="ECO:0000256" key="2">
    <source>
        <dbReference type="ARBA" id="ARBA00022737"/>
    </source>
</evidence>
<dbReference type="InterPro" id="IPR050252">
    <property type="entry name" value="Beta/Gamma-Crystallin"/>
</dbReference>
<dbReference type="AlphaFoldDB" id="A0A8C4Z3B8"/>
<dbReference type="Proteomes" id="UP000694546">
    <property type="component" value="Chromosome 20"/>
</dbReference>
<evidence type="ECO:0000256" key="1">
    <source>
        <dbReference type="ARBA" id="ARBA00009646"/>
    </source>
</evidence>
<dbReference type="GO" id="GO:0002088">
    <property type="term" value="P:lens development in camera-type eye"/>
    <property type="evidence" value="ECO:0007669"/>
    <property type="project" value="TreeGrafter"/>
</dbReference>
<dbReference type="OMA" id="MDRFHVN"/>
<evidence type="ECO:0000259" key="3">
    <source>
        <dbReference type="PROSITE" id="PS50915"/>
    </source>
</evidence>
<reference evidence="4" key="2">
    <citation type="submission" date="2025-09" db="UniProtKB">
        <authorList>
            <consortium name="Ensembl"/>
        </authorList>
    </citation>
    <scope>IDENTIFICATION</scope>
</reference>
<protein>
    <submittedName>
        <fullName evidence="4">Si:dkey-57a22.14</fullName>
    </submittedName>
</protein>
<dbReference type="GO" id="GO:0007601">
    <property type="term" value="P:visual perception"/>
    <property type="evidence" value="ECO:0007669"/>
    <property type="project" value="TreeGrafter"/>
</dbReference>
<sequence length="175" mass="20485">MGCYFHYDDIADFLGPSVECTSECRDLLCQLNHCNSIRVECGAFMIYESLEFAGTQYFLRKGDYPDYHSWMGCNDSIRSCRLIPQESGAFTMRLYERIEFGGQVMDLADDCPNVVERFHKNDIFSCNVKGGHWLFYEHPHYRGKMYLIRPGVYNRFSEWGGRTARVGSIRRIMDY</sequence>
<dbReference type="PANTHER" id="PTHR11818">
    <property type="entry name" value="BETA/GAMMA CRYSTALLIN"/>
    <property type="match status" value="1"/>
</dbReference>
<organism evidence="4 5">
    <name type="scientific">Gadus morhua</name>
    <name type="common">Atlantic cod</name>
    <dbReference type="NCBI Taxonomy" id="8049"/>
    <lineage>
        <taxon>Eukaryota</taxon>
        <taxon>Metazoa</taxon>
        <taxon>Chordata</taxon>
        <taxon>Craniata</taxon>
        <taxon>Vertebrata</taxon>
        <taxon>Euteleostomi</taxon>
        <taxon>Actinopterygii</taxon>
        <taxon>Neopterygii</taxon>
        <taxon>Teleostei</taxon>
        <taxon>Neoteleostei</taxon>
        <taxon>Acanthomorphata</taxon>
        <taxon>Zeiogadaria</taxon>
        <taxon>Gadariae</taxon>
        <taxon>Gadiformes</taxon>
        <taxon>Gadoidei</taxon>
        <taxon>Gadidae</taxon>
        <taxon>Gadus</taxon>
    </lineage>
</organism>
<dbReference type="Ensembl" id="ENSGMOT00000006056.2">
    <property type="protein sequence ID" value="ENSGMOP00000005883.2"/>
    <property type="gene ID" value="ENSGMOG00000005555.2"/>
</dbReference>